<evidence type="ECO:0000256" key="2">
    <source>
        <dbReference type="SAM" id="Phobius"/>
    </source>
</evidence>
<organism evidence="3 4">
    <name type="scientific">Ensete ventricosum</name>
    <name type="common">Abyssinian banana</name>
    <name type="synonym">Musa ensete</name>
    <dbReference type="NCBI Taxonomy" id="4639"/>
    <lineage>
        <taxon>Eukaryota</taxon>
        <taxon>Viridiplantae</taxon>
        <taxon>Streptophyta</taxon>
        <taxon>Embryophyta</taxon>
        <taxon>Tracheophyta</taxon>
        <taxon>Spermatophyta</taxon>
        <taxon>Magnoliopsida</taxon>
        <taxon>Liliopsida</taxon>
        <taxon>Zingiberales</taxon>
        <taxon>Musaceae</taxon>
        <taxon>Ensete</taxon>
    </lineage>
</organism>
<evidence type="ECO:0000256" key="1">
    <source>
        <dbReference type="SAM" id="MobiDB-lite"/>
    </source>
</evidence>
<feature type="transmembrane region" description="Helical" evidence="2">
    <location>
        <begin position="51"/>
        <end position="76"/>
    </location>
</feature>
<protein>
    <submittedName>
        <fullName evidence="3">Uncharacterized protein</fullName>
    </submittedName>
</protein>
<dbReference type="AlphaFoldDB" id="A0A426ZRQ9"/>
<gene>
    <name evidence="3" type="ORF">B296_00026557</name>
</gene>
<sequence>MRRRPRPHPRNQATAMAKSGMAVKATDCGEMRGDDEGLRGRRRRRRRRRRGAHSPVVLVLDVPAAGVALVPVHGVLPIRPLRRKHEGVVVHRGVAGGRQLGDEPPPCAKAVFFKLSSTYKLSSREFKK</sequence>
<feature type="compositionally biased region" description="Basic and acidic residues" evidence="1">
    <location>
        <begin position="27"/>
        <end position="39"/>
    </location>
</feature>
<reference evidence="3 4" key="1">
    <citation type="journal article" date="2014" name="Agronomy (Basel)">
        <title>A Draft Genome Sequence for Ensete ventricosum, the Drought-Tolerant Tree Against Hunger.</title>
        <authorList>
            <person name="Harrison J."/>
            <person name="Moore K.A."/>
            <person name="Paszkiewicz K."/>
            <person name="Jones T."/>
            <person name="Grant M."/>
            <person name="Ambacheew D."/>
            <person name="Muzemil S."/>
            <person name="Studholme D.J."/>
        </authorList>
    </citation>
    <scope>NUCLEOTIDE SEQUENCE [LARGE SCALE GENOMIC DNA]</scope>
</reference>
<keyword evidence="2" id="KW-0812">Transmembrane</keyword>
<evidence type="ECO:0000313" key="3">
    <source>
        <dbReference type="EMBL" id="RRT66601.1"/>
    </source>
</evidence>
<keyword evidence="2" id="KW-0472">Membrane</keyword>
<dbReference type="EMBL" id="AMZH03005365">
    <property type="protein sequence ID" value="RRT66601.1"/>
    <property type="molecule type" value="Genomic_DNA"/>
</dbReference>
<accession>A0A426ZRQ9</accession>
<feature type="compositionally biased region" description="Basic residues" evidence="1">
    <location>
        <begin position="40"/>
        <end position="52"/>
    </location>
</feature>
<name>A0A426ZRQ9_ENSVE</name>
<keyword evidence="2" id="KW-1133">Transmembrane helix</keyword>
<proteinExistence type="predicted"/>
<comment type="caution">
    <text evidence="3">The sequence shown here is derived from an EMBL/GenBank/DDBJ whole genome shotgun (WGS) entry which is preliminary data.</text>
</comment>
<feature type="region of interest" description="Disordered" evidence="1">
    <location>
        <begin position="1"/>
        <end position="53"/>
    </location>
</feature>
<evidence type="ECO:0000313" key="4">
    <source>
        <dbReference type="Proteomes" id="UP000287651"/>
    </source>
</evidence>
<dbReference type="Proteomes" id="UP000287651">
    <property type="component" value="Unassembled WGS sequence"/>
</dbReference>